<evidence type="ECO:0000313" key="1">
    <source>
        <dbReference type="EMBL" id="MBB5064987.1"/>
    </source>
</evidence>
<evidence type="ECO:0000313" key="2">
    <source>
        <dbReference type="Proteomes" id="UP000584867"/>
    </source>
</evidence>
<comment type="caution">
    <text evidence="1">The sequence shown here is derived from an EMBL/GenBank/DDBJ whole genome shotgun (WGS) entry which is preliminary data.</text>
</comment>
<reference evidence="1 2" key="1">
    <citation type="submission" date="2020-08" db="EMBL/GenBank/DDBJ databases">
        <title>Genomic Encyclopedia of Type Strains, Phase IV (KMG-V): Genome sequencing to study the core and pangenomes of soil and plant-associated prokaryotes.</title>
        <authorList>
            <person name="Whitman W."/>
        </authorList>
    </citation>
    <scope>NUCLEOTIDE SEQUENCE [LARGE SCALE GENOMIC DNA]</scope>
    <source>
        <strain evidence="1 2">X5P3</strain>
    </source>
</reference>
<accession>A0A7W7ZRT7</accession>
<sequence length="195" mass="20781">MNESIAILDGQSSHARGCDVVRPINSLADDVAKQVSDSVTVTTVSITLKGWINLMNLHLNINRVAFTMLAGLSTLVLSIVSAGQSATSFHLREGLYVAGGGRCEDTPNAGILVWDGKGLSGAHASKCLTKQLQRQGNSFEIQTTCSALGDGTPTKPDVETDTLVIHSQSSFTLVKRSAGDRGTQRLRYQWSCASM</sequence>
<dbReference type="EMBL" id="JACHIO010000013">
    <property type="protein sequence ID" value="MBB5064987.1"/>
    <property type="molecule type" value="Genomic_DNA"/>
</dbReference>
<name>A0A7W7ZRT7_9BACT</name>
<proteinExistence type="predicted"/>
<dbReference type="Proteomes" id="UP000584867">
    <property type="component" value="Unassembled WGS sequence"/>
</dbReference>
<organism evidence="1 2">
    <name type="scientific">Granulicella mallensis</name>
    <dbReference type="NCBI Taxonomy" id="940614"/>
    <lineage>
        <taxon>Bacteria</taxon>
        <taxon>Pseudomonadati</taxon>
        <taxon>Acidobacteriota</taxon>
        <taxon>Terriglobia</taxon>
        <taxon>Terriglobales</taxon>
        <taxon>Acidobacteriaceae</taxon>
        <taxon>Granulicella</taxon>
    </lineage>
</organism>
<protein>
    <submittedName>
        <fullName evidence="1">Uncharacterized protein</fullName>
    </submittedName>
</protein>
<gene>
    <name evidence="1" type="ORF">HDF15_003349</name>
</gene>
<dbReference type="AlphaFoldDB" id="A0A7W7ZRT7"/>